<evidence type="ECO:0000313" key="2">
    <source>
        <dbReference type="EMBL" id="VDK75711.1"/>
    </source>
</evidence>
<dbReference type="GO" id="GO:0006511">
    <property type="term" value="P:ubiquitin-dependent protein catabolic process"/>
    <property type="evidence" value="ECO:0007669"/>
    <property type="project" value="InterPro"/>
</dbReference>
<name>A0A0M3KIT6_ANISI</name>
<dbReference type="InterPro" id="IPR016563">
    <property type="entry name" value="Npl4"/>
</dbReference>
<evidence type="ECO:0000313" key="3">
    <source>
        <dbReference type="Proteomes" id="UP000267096"/>
    </source>
</evidence>
<dbReference type="Pfam" id="PF05021">
    <property type="entry name" value="NPL4"/>
    <property type="match status" value="1"/>
</dbReference>
<evidence type="ECO:0000259" key="1">
    <source>
        <dbReference type="Pfam" id="PF05021"/>
    </source>
</evidence>
<dbReference type="OrthoDB" id="10251089at2759"/>
<proteinExistence type="predicted"/>
<dbReference type="GO" id="GO:0043130">
    <property type="term" value="F:ubiquitin binding"/>
    <property type="evidence" value="ECO:0007669"/>
    <property type="project" value="TreeGrafter"/>
</dbReference>
<protein>
    <submittedName>
        <fullName evidence="4">Nuclear protein localization protein 4 homolog (inferred by orthology to a human protein)</fullName>
    </submittedName>
</protein>
<sequence length="108" mass="12424">MVEADILCPTSHPELAYLRQKPLSATHYITDVHFMEKNEYGVETMKDGRPMPVEYLLVDVPAGMPKEPHATFHIVSERGHPFPNENRDIIGELQVTSVKFRGFFERIE</sequence>
<reference evidence="4" key="1">
    <citation type="submission" date="2017-02" db="UniProtKB">
        <authorList>
            <consortium name="WormBaseParasite"/>
        </authorList>
    </citation>
    <scope>IDENTIFICATION</scope>
</reference>
<dbReference type="AlphaFoldDB" id="A0A0M3KIT6"/>
<keyword evidence="3" id="KW-1185">Reference proteome</keyword>
<dbReference type="PANTHER" id="PTHR12710">
    <property type="entry name" value="NUCLEAR PROTEIN LOCALIZATION 4"/>
    <property type="match status" value="1"/>
</dbReference>
<dbReference type="InterPro" id="IPR007717">
    <property type="entry name" value="NPL4_C"/>
</dbReference>
<dbReference type="GO" id="GO:0005634">
    <property type="term" value="C:nucleus"/>
    <property type="evidence" value="ECO:0007669"/>
    <property type="project" value="TreeGrafter"/>
</dbReference>
<reference evidence="2 3" key="2">
    <citation type="submission" date="2018-11" db="EMBL/GenBank/DDBJ databases">
        <authorList>
            <consortium name="Pathogen Informatics"/>
        </authorList>
    </citation>
    <scope>NUCLEOTIDE SEQUENCE [LARGE SCALE GENOMIC DNA]</scope>
</reference>
<organism evidence="4">
    <name type="scientific">Anisakis simplex</name>
    <name type="common">Herring worm</name>
    <dbReference type="NCBI Taxonomy" id="6269"/>
    <lineage>
        <taxon>Eukaryota</taxon>
        <taxon>Metazoa</taxon>
        <taxon>Ecdysozoa</taxon>
        <taxon>Nematoda</taxon>
        <taxon>Chromadorea</taxon>
        <taxon>Rhabditida</taxon>
        <taxon>Spirurina</taxon>
        <taxon>Ascaridomorpha</taxon>
        <taxon>Ascaridoidea</taxon>
        <taxon>Anisakidae</taxon>
        <taxon>Anisakis</taxon>
        <taxon>Anisakis simplex complex</taxon>
    </lineage>
</organism>
<dbReference type="GO" id="GO:0031625">
    <property type="term" value="F:ubiquitin protein ligase binding"/>
    <property type="evidence" value="ECO:0007669"/>
    <property type="project" value="TreeGrafter"/>
</dbReference>
<feature type="domain" description="Nuclear pore localisation protein NPL4 C-terminal" evidence="1">
    <location>
        <begin position="1"/>
        <end position="96"/>
    </location>
</feature>
<accession>A0A0M3KIT6</accession>
<dbReference type="EMBL" id="UYRR01039160">
    <property type="protein sequence ID" value="VDK75711.1"/>
    <property type="molecule type" value="Genomic_DNA"/>
</dbReference>
<evidence type="ECO:0000313" key="4">
    <source>
        <dbReference type="WBParaSite" id="ASIM_0002090601-mRNA-1"/>
    </source>
</evidence>
<dbReference type="PANTHER" id="PTHR12710:SF0">
    <property type="entry name" value="NUCLEAR PROTEIN LOCALIZATION PROTEIN 4 HOMOLOG"/>
    <property type="match status" value="1"/>
</dbReference>
<gene>
    <name evidence="2" type="ORF">ASIM_LOCUS20285</name>
</gene>
<dbReference type="Proteomes" id="UP000267096">
    <property type="component" value="Unassembled WGS sequence"/>
</dbReference>
<dbReference type="WBParaSite" id="ASIM_0002090601-mRNA-1">
    <property type="protein sequence ID" value="ASIM_0002090601-mRNA-1"/>
    <property type="gene ID" value="ASIM_0002090601"/>
</dbReference>